<dbReference type="SUPFAM" id="SSF54913">
    <property type="entry name" value="GlnB-like"/>
    <property type="match status" value="1"/>
</dbReference>
<dbReference type="GO" id="GO:0010038">
    <property type="term" value="P:response to metal ion"/>
    <property type="evidence" value="ECO:0007669"/>
    <property type="project" value="InterPro"/>
</dbReference>
<name>A0A1W1I0X0_9BACT</name>
<accession>A0A1W1I0X0</accession>
<dbReference type="Pfam" id="PF03091">
    <property type="entry name" value="CutA1"/>
    <property type="match status" value="1"/>
</dbReference>
<evidence type="ECO:0000313" key="2">
    <source>
        <dbReference type="EMBL" id="SLM46645.1"/>
    </source>
</evidence>
<comment type="similarity">
    <text evidence="1">Belongs to the CutA family.</text>
</comment>
<dbReference type="InterPro" id="IPR004323">
    <property type="entry name" value="Ion_tolerance_CutA"/>
</dbReference>
<sequence length="91" mass="10290">MSKTLVSKRLVACATIIGKAQSFYEWKGKMVQDSEVLIIMKTTARRYPALERAIKALHPYEVPEIIGLSVKSGFAPYLAWIFTQVDQSKQN</sequence>
<dbReference type="EMBL" id="LT828648">
    <property type="protein sequence ID" value="SLM46645.1"/>
    <property type="molecule type" value="Genomic_DNA"/>
</dbReference>
<protein>
    <submittedName>
        <fullName evidence="2">Divalent-cation tolerance protein CutA</fullName>
    </submittedName>
</protein>
<evidence type="ECO:0000313" key="3">
    <source>
        <dbReference type="Proteomes" id="UP000192042"/>
    </source>
</evidence>
<dbReference type="GO" id="GO:0005507">
    <property type="term" value="F:copper ion binding"/>
    <property type="evidence" value="ECO:0007669"/>
    <property type="project" value="TreeGrafter"/>
</dbReference>
<dbReference type="Proteomes" id="UP000192042">
    <property type="component" value="Chromosome I"/>
</dbReference>
<dbReference type="STRING" id="1325564.NSJP_0473"/>
<gene>
    <name evidence="2" type="ORF">NSJP_0473</name>
</gene>
<dbReference type="InterPro" id="IPR015867">
    <property type="entry name" value="N-reg_PII/ATP_PRibTrfase_C"/>
</dbReference>
<reference evidence="2 3" key="1">
    <citation type="submission" date="2017-03" db="EMBL/GenBank/DDBJ databases">
        <authorList>
            <person name="Afonso C.L."/>
            <person name="Miller P.J."/>
            <person name="Scott M.A."/>
            <person name="Spackman E."/>
            <person name="Goraichik I."/>
            <person name="Dimitrov K.M."/>
            <person name="Suarez D.L."/>
            <person name="Swayne D.E."/>
        </authorList>
    </citation>
    <scope>NUCLEOTIDE SEQUENCE [LARGE SCALE GENOMIC DNA]</scope>
    <source>
        <strain evidence="2">Genome sequencing of Nitrospira japonica strain NJ11</strain>
    </source>
</reference>
<dbReference type="PANTHER" id="PTHR23419">
    <property type="entry name" value="DIVALENT CATION TOLERANCE CUTA-RELATED"/>
    <property type="match status" value="1"/>
</dbReference>
<proteinExistence type="inferred from homology"/>
<dbReference type="Gene3D" id="3.30.70.120">
    <property type="match status" value="1"/>
</dbReference>
<dbReference type="KEGG" id="nja:NSJP_0473"/>
<dbReference type="InterPro" id="IPR011322">
    <property type="entry name" value="N-reg_PII-like_a/b"/>
</dbReference>
<dbReference type="AlphaFoldDB" id="A0A1W1I0X0"/>
<organism evidence="2 3">
    <name type="scientific">Nitrospira japonica</name>
    <dbReference type="NCBI Taxonomy" id="1325564"/>
    <lineage>
        <taxon>Bacteria</taxon>
        <taxon>Pseudomonadati</taxon>
        <taxon>Nitrospirota</taxon>
        <taxon>Nitrospiria</taxon>
        <taxon>Nitrospirales</taxon>
        <taxon>Nitrospiraceae</taxon>
        <taxon>Nitrospira</taxon>
    </lineage>
</organism>
<evidence type="ECO:0000256" key="1">
    <source>
        <dbReference type="ARBA" id="ARBA00010169"/>
    </source>
</evidence>
<dbReference type="PANTHER" id="PTHR23419:SF8">
    <property type="entry name" value="FI09726P"/>
    <property type="match status" value="1"/>
</dbReference>
<keyword evidence="3" id="KW-1185">Reference proteome</keyword>